<dbReference type="Proteomes" id="UP000621454">
    <property type="component" value="Unassembled WGS sequence"/>
</dbReference>
<dbReference type="AlphaFoldDB" id="A0A916WR53"/>
<reference evidence="1" key="2">
    <citation type="submission" date="2020-09" db="EMBL/GenBank/DDBJ databases">
        <authorList>
            <person name="Sun Q."/>
            <person name="Zhou Y."/>
        </authorList>
    </citation>
    <scope>NUCLEOTIDE SEQUENCE</scope>
    <source>
        <strain evidence="1">CGMCC 1.12827</strain>
    </source>
</reference>
<sequence>MLQYWLHSQGTPTKEPDMINAHISRDENTILIQDADDASTIAEFPADNLFDDGEPNEEALDAALDAAGWKRTGDIESGPDWGLFAAQVTAA</sequence>
<accession>A0A916WR53</accession>
<keyword evidence="2" id="KW-1185">Reference proteome</keyword>
<protein>
    <submittedName>
        <fullName evidence="1">Uncharacterized protein</fullName>
    </submittedName>
</protein>
<dbReference type="EMBL" id="BMGC01000004">
    <property type="protein sequence ID" value="GGB22707.1"/>
    <property type="molecule type" value="Genomic_DNA"/>
</dbReference>
<organism evidence="1 2">
    <name type="scientific">Gordonia jinhuaensis</name>
    <dbReference type="NCBI Taxonomy" id="1517702"/>
    <lineage>
        <taxon>Bacteria</taxon>
        <taxon>Bacillati</taxon>
        <taxon>Actinomycetota</taxon>
        <taxon>Actinomycetes</taxon>
        <taxon>Mycobacteriales</taxon>
        <taxon>Gordoniaceae</taxon>
        <taxon>Gordonia</taxon>
    </lineage>
</organism>
<name>A0A916WR53_9ACTN</name>
<gene>
    <name evidence="1" type="ORF">GCM10011489_08670</name>
</gene>
<proteinExistence type="predicted"/>
<comment type="caution">
    <text evidence="1">The sequence shown here is derived from an EMBL/GenBank/DDBJ whole genome shotgun (WGS) entry which is preliminary data.</text>
</comment>
<reference evidence="1" key="1">
    <citation type="journal article" date="2014" name="Int. J. Syst. Evol. Microbiol.">
        <title>Complete genome sequence of Corynebacterium casei LMG S-19264T (=DSM 44701T), isolated from a smear-ripened cheese.</title>
        <authorList>
            <consortium name="US DOE Joint Genome Institute (JGI-PGF)"/>
            <person name="Walter F."/>
            <person name="Albersmeier A."/>
            <person name="Kalinowski J."/>
            <person name="Ruckert C."/>
        </authorList>
    </citation>
    <scope>NUCLEOTIDE SEQUENCE</scope>
    <source>
        <strain evidence="1">CGMCC 1.12827</strain>
    </source>
</reference>
<evidence type="ECO:0000313" key="1">
    <source>
        <dbReference type="EMBL" id="GGB22707.1"/>
    </source>
</evidence>
<evidence type="ECO:0000313" key="2">
    <source>
        <dbReference type="Proteomes" id="UP000621454"/>
    </source>
</evidence>